<evidence type="ECO:0000313" key="19">
    <source>
        <dbReference type="EMBL" id="KAK8240522.1"/>
    </source>
</evidence>
<evidence type="ECO:0000256" key="2">
    <source>
        <dbReference type="ARBA" id="ARBA00004186"/>
    </source>
</evidence>
<feature type="compositionally biased region" description="Basic and acidic residues" evidence="18">
    <location>
        <begin position="113"/>
        <end position="122"/>
    </location>
</feature>
<evidence type="ECO:0000256" key="3">
    <source>
        <dbReference type="ARBA" id="ARBA00004629"/>
    </source>
</evidence>
<evidence type="ECO:0000256" key="16">
    <source>
        <dbReference type="ARBA" id="ARBA00044179"/>
    </source>
</evidence>
<evidence type="ECO:0000256" key="10">
    <source>
        <dbReference type="ARBA" id="ARBA00022829"/>
    </source>
</evidence>
<keyword evidence="7" id="KW-0132">Cell division</keyword>
<evidence type="ECO:0000256" key="12">
    <source>
        <dbReference type="ARBA" id="ARBA00023212"/>
    </source>
</evidence>
<keyword evidence="15" id="KW-0137">Centromere</keyword>
<dbReference type="PANTHER" id="PTHR28017:SF1">
    <property type="entry name" value="DASH COMPLEX SUBUNIT DAD3"/>
    <property type="match status" value="1"/>
</dbReference>
<evidence type="ECO:0000256" key="13">
    <source>
        <dbReference type="ARBA" id="ARBA00023242"/>
    </source>
</evidence>
<keyword evidence="10" id="KW-0159">Chromosome partition</keyword>
<dbReference type="PANTHER" id="PTHR28017">
    <property type="entry name" value="DASH COMPLEX SUBUNIT DAD3"/>
    <property type="match status" value="1"/>
</dbReference>
<feature type="compositionally biased region" description="Low complexity" evidence="18">
    <location>
        <begin position="8"/>
        <end position="20"/>
    </location>
</feature>
<keyword evidence="6" id="KW-0963">Cytoplasm</keyword>
<keyword evidence="9" id="KW-0498">Mitosis</keyword>
<evidence type="ECO:0000256" key="18">
    <source>
        <dbReference type="SAM" id="MobiDB-lite"/>
    </source>
</evidence>
<keyword evidence="14" id="KW-0131">Cell cycle</keyword>
<keyword evidence="8" id="KW-0493">Microtubule</keyword>
<evidence type="ECO:0000256" key="9">
    <source>
        <dbReference type="ARBA" id="ARBA00022776"/>
    </source>
</evidence>
<evidence type="ECO:0000313" key="20">
    <source>
        <dbReference type="Proteomes" id="UP001492380"/>
    </source>
</evidence>
<dbReference type="Proteomes" id="UP001492380">
    <property type="component" value="Unassembled WGS sequence"/>
</dbReference>
<gene>
    <name evidence="19" type="ORF">HDK90DRAFT_187034</name>
</gene>
<evidence type="ECO:0000256" key="6">
    <source>
        <dbReference type="ARBA" id="ARBA00022490"/>
    </source>
</evidence>
<sequence>MSDLSPSGEGVVGRNVGEGNATAGAETLSPLEQEVLDEYARLLGNLNDLSSLLSTLAETPSAEILDALRGLERKTSLVYTLLKASVYSIVLQQQIFGEGEEGGEQGQGAEAGSHGDRGVEED</sequence>
<comment type="similarity">
    <text evidence="4">Belongs to the DASH complex DAD3 family.</text>
</comment>
<evidence type="ECO:0000256" key="14">
    <source>
        <dbReference type="ARBA" id="ARBA00023306"/>
    </source>
</evidence>
<proteinExistence type="inferred from homology"/>
<keyword evidence="5" id="KW-0158">Chromosome</keyword>
<feature type="region of interest" description="Disordered" evidence="18">
    <location>
        <begin position="1"/>
        <end position="29"/>
    </location>
</feature>
<accession>A0ABR1YWF1</accession>
<reference evidence="19 20" key="1">
    <citation type="submission" date="2024-04" db="EMBL/GenBank/DDBJ databases">
        <title>Phyllosticta paracitricarpa is synonymous to the EU quarantine fungus P. citricarpa based on phylogenomic analyses.</title>
        <authorList>
            <consortium name="Lawrence Berkeley National Laboratory"/>
            <person name="Van Ingen-Buijs V.A."/>
            <person name="Van Westerhoven A.C."/>
            <person name="Haridas S."/>
            <person name="Skiadas P."/>
            <person name="Martin F."/>
            <person name="Groenewald J.Z."/>
            <person name="Crous P.W."/>
            <person name="Seidl M.F."/>
        </authorList>
    </citation>
    <scope>NUCLEOTIDE SEQUENCE [LARGE SCALE GENOMIC DNA]</scope>
    <source>
        <strain evidence="19 20">CBS 123374</strain>
    </source>
</reference>
<comment type="subcellular location">
    <subcellularLocation>
        <location evidence="3">Chromosome</location>
        <location evidence="3">Centromere</location>
        <location evidence="3">Kinetochore</location>
    </subcellularLocation>
    <subcellularLocation>
        <location evidence="2">Cytoplasm</location>
        <location evidence="2">Cytoskeleton</location>
        <location evidence="2">Spindle</location>
    </subcellularLocation>
    <subcellularLocation>
        <location evidence="1">Nucleus</location>
    </subcellularLocation>
</comment>
<evidence type="ECO:0000256" key="5">
    <source>
        <dbReference type="ARBA" id="ARBA00022454"/>
    </source>
</evidence>
<organism evidence="19 20">
    <name type="scientific">Phyllosticta capitalensis</name>
    <dbReference type="NCBI Taxonomy" id="121624"/>
    <lineage>
        <taxon>Eukaryota</taxon>
        <taxon>Fungi</taxon>
        <taxon>Dikarya</taxon>
        <taxon>Ascomycota</taxon>
        <taxon>Pezizomycotina</taxon>
        <taxon>Dothideomycetes</taxon>
        <taxon>Dothideomycetes incertae sedis</taxon>
        <taxon>Botryosphaeriales</taxon>
        <taxon>Phyllostictaceae</taxon>
        <taxon>Phyllosticta</taxon>
    </lineage>
</organism>
<dbReference type="Pfam" id="PF08656">
    <property type="entry name" value="DASH_Dad3"/>
    <property type="match status" value="1"/>
</dbReference>
<evidence type="ECO:0000256" key="8">
    <source>
        <dbReference type="ARBA" id="ARBA00022701"/>
    </source>
</evidence>
<dbReference type="InterPro" id="IPR013965">
    <property type="entry name" value="DASH_Dad3"/>
</dbReference>
<keyword evidence="12" id="KW-0206">Cytoskeleton</keyword>
<evidence type="ECO:0000256" key="17">
    <source>
        <dbReference type="ARBA" id="ARBA00044305"/>
    </source>
</evidence>
<evidence type="ECO:0000256" key="1">
    <source>
        <dbReference type="ARBA" id="ARBA00004123"/>
    </source>
</evidence>
<name>A0ABR1YWF1_9PEZI</name>
<evidence type="ECO:0000256" key="11">
    <source>
        <dbReference type="ARBA" id="ARBA00022838"/>
    </source>
</evidence>
<protein>
    <recommendedName>
        <fullName evidence="16">DASH complex subunit DAD3</fullName>
    </recommendedName>
    <alternativeName>
        <fullName evidence="17">Outer kinetochore protein DAD3</fullName>
    </alternativeName>
</protein>
<evidence type="ECO:0000256" key="7">
    <source>
        <dbReference type="ARBA" id="ARBA00022618"/>
    </source>
</evidence>
<evidence type="ECO:0000256" key="15">
    <source>
        <dbReference type="ARBA" id="ARBA00023328"/>
    </source>
</evidence>
<comment type="caution">
    <text evidence="19">The sequence shown here is derived from an EMBL/GenBank/DDBJ whole genome shotgun (WGS) entry which is preliminary data.</text>
</comment>
<keyword evidence="11" id="KW-0995">Kinetochore</keyword>
<keyword evidence="20" id="KW-1185">Reference proteome</keyword>
<evidence type="ECO:0000256" key="4">
    <source>
        <dbReference type="ARBA" id="ARBA00006277"/>
    </source>
</evidence>
<dbReference type="EMBL" id="JBBWRZ010000003">
    <property type="protein sequence ID" value="KAK8240522.1"/>
    <property type="molecule type" value="Genomic_DNA"/>
</dbReference>
<keyword evidence="13" id="KW-0539">Nucleus</keyword>
<feature type="region of interest" description="Disordered" evidence="18">
    <location>
        <begin position="100"/>
        <end position="122"/>
    </location>
</feature>